<keyword evidence="2" id="KW-1185">Reference proteome</keyword>
<reference evidence="1" key="2">
    <citation type="journal article" date="2020" name="Nat. Commun.">
        <title>Large-scale genome sequencing of mycorrhizal fungi provides insights into the early evolution of symbiotic traits.</title>
        <authorList>
            <person name="Miyauchi S."/>
            <person name="Kiss E."/>
            <person name="Kuo A."/>
            <person name="Drula E."/>
            <person name="Kohler A."/>
            <person name="Sanchez-Garcia M."/>
            <person name="Morin E."/>
            <person name="Andreopoulos B."/>
            <person name="Barry K.W."/>
            <person name="Bonito G."/>
            <person name="Buee M."/>
            <person name="Carver A."/>
            <person name="Chen C."/>
            <person name="Cichocki N."/>
            <person name="Clum A."/>
            <person name="Culley D."/>
            <person name="Crous P.W."/>
            <person name="Fauchery L."/>
            <person name="Girlanda M."/>
            <person name="Hayes R.D."/>
            <person name="Keri Z."/>
            <person name="LaButti K."/>
            <person name="Lipzen A."/>
            <person name="Lombard V."/>
            <person name="Magnuson J."/>
            <person name="Maillard F."/>
            <person name="Murat C."/>
            <person name="Nolan M."/>
            <person name="Ohm R.A."/>
            <person name="Pangilinan J."/>
            <person name="Pereira M.F."/>
            <person name="Perotto S."/>
            <person name="Peter M."/>
            <person name="Pfister S."/>
            <person name="Riley R."/>
            <person name="Sitrit Y."/>
            <person name="Stielow J.B."/>
            <person name="Szollosi G."/>
            <person name="Zifcakova L."/>
            <person name="Stursova M."/>
            <person name="Spatafora J.W."/>
            <person name="Tedersoo L."/>
            <person name="Vaario L.M."/>
            <person name="Yamada A."/>
            <person name="Yan M."/>
            <person name="Wang P."/>
            <person name="Xu J."/>
            <person name="Bruns T."/>
            <person name="Baldrian P."/>
            <person name="Vilgalys R."/>
            <person name="Dunand C."/>
            <person name="Henrissat B."/>
            <person name="Grigoriev I.V."/>
            <person name="Hibbett D."/>
            <person name="Nagy L.G."/>
            <person name="Martin F.M."/>
        </authorList>
    </citation>
    <scope>NUCLEOTIDE SEQUENCE</scope>
    <source>
        <strain evidence="1">P2</strain>
    </source>
</reference>
<evidence type="ECO:0000313" key="1">
    <source>
        <dbReference type="EMBL" id="KAF9646279.1"/>
    </source>
</evidence>
<comment type="caution">
    <text evidence="1">The sequence shown here is derived from an EMBL/GenBank/DDBJ whole genome shotgun (WGS) entry which is preliminary data.</text>
</comment>
<dbReference type="Proteomes" id="UP000886501">
    <property type="component" value="Unassembled WGS sequence"/>
</dbReference>
<organism evidence="1 2">
    <name type="scientific">Thelephora ganbajun</name>
    <name type="common">Ganba fungus</name>
    <dbReference type="NCBI Taxonomy" id="370292"/>
    <lineage>
        <taxon>Eukaryota</taxon>
        <taxon>Fungi</taxon>
        <taxon>Dikarya</taxon>
        <taxon>Basidiomycota</taxon>
        <taxon>Agaricomycotina</taxon>
        <taxon>Agaricomycetes</taxon>
        <taxon>Thelephorales</taxon>
        <taxon>Thelephoraceae</taxon>
        <taxon>Thelephora</taxon>
    </lineage>
</organism>
<name>A0ACB6Z9U6_THEGA</name>
<dbReference type="EMBL" id="MU118063">
    <property type="protein sequence ID" value="KAF9646279.1"/>
    <property type="molecule type" value="Genomic_DNA"/>
</dbReference>
<sequence>MTGQGNGLYTLATIIKRLEAVASRIEDVADIQEQRAGISNPNTGSSQATPVPPLPPPPPPPPPPVVIEDPKAVTAYDETIIEGKLKPFVELTNSFGSDGLKEQVSLLEPLFGAVRQVIHTAGSCTQLPQDDFLKLLGPMQSGYEAVSLTKERNARDREWSLHYSVVATGASCVSWVTQAKPGPFVKDVKEETEFYGNRLIKEYKDKDTKHIDWVRAFIGLLEESRKYNMEYHTTGLSWNPKGMPLVEYKATLATGSAPPPPPSAPGPPPAPGPDSGAGVAAVFAELNRGADVTKGLRKVEKSEMTHKNPALRASSAVPSNTSPLSGKKPTKPAKPQSLSTKKPAKFALEGNKWIIEYQENEPGLMVGDTEISHIVSLYGCKNTTVVIKGKVNGVTLVNCTKTSILVDSVISSVSVTASPSFAIQITGSAPTIQLDSTDSGQIYLSKSCLGVEILTAKCSAINVSLPVEGEEEGIFEEKPIPEMLRTTVENGTLVTGIVEHKG</sequence>
<protein>
    <submittedName>
        <fullName evidence="1">Uncharacterized protein</fullName>
    </submittedName>
</protein>
<reference evidence="1" key="1">
    <citation type="submission" date="2019-10" db="EMBL/GenBank/DDBJ databases">
        <authorList>
            <consortium name="DOE Joint Genome Institute"/>
            <person name="Kuo A."/>
            <person name="Miyauchi S."/>
            <person name="Kiss E."/>
            <person name="Drula E."/>
            <person name="Kohler A."/>
            <person name="Sanchez-Garcia M."/>
            <person name="Andreopoulos B."/>
            <person name="Barry K.W."/>
            <person name="Bonito G."/>
            <person name="Buee M."/>
            <person name="Carver A."/>
            <person name="Chen C."/>
            <person name="Cichocki N."/>
            <person name="Clum A."/>
            <person name="Culley D."/>
            <person name="Crous P.W."/>
            <person name="Fauchery L."/>
            <person name="Girlanda M."/>
            <person name="Hayes R."/>
            <person name="Keri Z."/>
            <person name="Labutti K."/>
            <person name="Lipzen A."/>
            <person name="Lombard V."/>
            <person name="Magnuson J."/>
            <person name="Maillard F."/>
            <person name="Morin E."/>
            <person name="Murat C."/>
            <person name="Nolan M."/>
            <person name="Ohm R."/>
            <person name="Pangilinan J."/>
            <person name="Pereira M."/>
            <person name="Perotto S."/>
            <person name="Peter M."/>
            <person name="Riley R."/>
            <person name="Sitrit Y."/>
            <person name="Stielow B."/>
            <person name="Szollosi G."/>
            <person name="Zifcakova L."/>
            <person name="Stursova M."/>
            <person name="Spatafora J.W."/>
            <person name="Tedersoo L."/>
            <person name="Vaario L.-M."/>
            <person name="Yamada A."/>
            <person name="Yan M."/>
            <person name="Wang P."/>
            <person name="Xu J."/>
            <person name="Bruns T."/>
            <person name="Baldrian P."/>
            <person name="Vilgalys R."/>
            <person name="Henrissat B."/>
            <person name="Grigoriev I.V."/>
            <person name="Hibbett D."/>
            <person name="Nagy L.G."/>
            <person name="Martin F.M."/>
        </authorList>
    </citation>
    <scope>NUCLEOTIDE SEQUENCE</scope>
    <source>
        <strain evidence="1">P2</strain>
    </source>
</reference>
<accession>A0ACB6Z9U6</accession>
<gene>
    <name evidence="1" type="ORF">BDM02DRAFT_3189000</name>
</gene>
<proteinExistence type="predicted"/>
<evidence type="ECO:0000313" key="2">
    <source>
        <dbReference type="Proteomes" id="UP000886501"/>
    </source>
</evidence>